<dbReference type="AlphaFoldDB" id="A0A1Q2YIK0"/>
<reference evidence="2 3" key="1">
    <citation type="submission" date="2016-08" db="EMBL/GenBank/DDBJ databases">
        <title>Whole genome shotgun sequence of Pichia membranifaciens KS47-1.</title>
        <authorList>
            <person name="Konishi M."/>
            <person name="Ishida M."/>
            <person name="Arakawa T."/>
            <person name="Kato Y."/>
            <person name="Horiuchi J."/>
        </authorList>
    </citation>
    <scope>NUCLEOTIDE SEQUENCE [LARGE SCALE GENOMIC DNA]</scope>
    <source>
        <strain evidence="2 3">KS47-1</strain>
    </source>
</reference>
<comment type="caution">
    <text evidence="2">The sequence shown here is derived from an EMBL/GenBank/DDBJ whole genome shotgun (WGS) entry which is preliminary data.</text>
</comment>
<feature type="region of interest" description="Disordered" evidence="1">
    <location>
        <begin position="207"/>
        <end position="230"/>
    </location>
</feature>
<evidence type="ECO:0000313" key="3">
    <source>
        <dbReference type="Proteomes" id="UP000186136"/>
    </source>
</evidence>
<feature type="compositionally biased region" description="Basic and acidic residues" evidence="1">
    <location>
        <begin position="281"/>
        <end position="290"/>
    </location>
</feature>
<feature type="compositionally biased region" description="Polar residues" evidence="1">
    <location>
        <begin position="133"/>
        <end position="142"/>
    </location>
</feature>
<organism evidence="2 3">
    <name type="scientific">Pichia membranifaciens</name>
    <dbReference type="NCBI Taxonomy" id="4926"/>
    <lineage>
        <taxon>Eukaryota</taxon>
        <taxon>Fungi</taxon>
        <taxon>Dikarya</taxon>
        <taxon>Ascomycota</taxon>
        <taxon>Saccharomycotina</taxon>
        <taxon>Pichiomycetes</taxon>
        <taxon>Pichiales</taxon>
        <taxon>Pichiaceae</taxon>
        <taxon>Pichia</taxon>
    </lineage>
</organism>
<feature type="region of interest" description="Disordered" evidence="1">
    <location>
        <begin position="245"/>
        <end position="290"/>
    </location>
</feature>
<feature type="compositionally biased region" description="Basic and acidic residues" evidence="1">
    <location>
        <begin position="245"/>
        <end position="256"/>
    </location>
</feature>
<proteinExistence type="predicted"/>
<dbReference type="Proteomes" id="UP000186136">
    <property type="component" value="Unassembled WGS sequence"/>
</dbReference>
<feature type="region of interest" description="Disordered" evidence="1">
    <location>
        <begin position="85"/>
        <end position="143"/>
    </location>
</feature>
<evidence type="ECO:0000313" key="2">
    <source>
        <dbReference type="EMBL" id="GAV29378.1"/>
    </source>
</evidence>
<evidence type="ECO:0000256" key="1">
    <source>
        <dbReference type="SAM" id="MobiDB-lite"/>
    </source>
</evidence>
<gene>
    <name evidence="2" type="ORF">PMKS-002878</name>
</gene>
<keyword evidence="3" id="KW-1185">Reference proteome</keyword>
<accession>A0A1Q2YIK0</accession>
<sequence length="290" mass="32516">MGRKEFIIRDEFEGARSGDKYSSDRFNEQALESFGLSSHSDHDKQMLLKETQVIDNFSQSIVIEEDEDDEEAEDFARGKYTVTLKKKSNEDDEDGERIKTGRNILNTFRIEEESESQLQSESQFQPQPRSRRASNPASTASQDLKADHIQIQGSQANSSFGIPDTQVLTLPETLRIEVETNSNPSAEAVLSHISSPVDIELNIEHPRTENENENENGNGNETTDPEIPNTSAVSISKICLDVKDDAAQDRNQEHSKATSTPIIKNKRSFNVPLKDASTELQRQERHPATG</sequence>
<dbReference type="EMBL" id="BDGI01000115">
    <property type="protein sequence ID" value="GAV29378.1"/>
    <property type="molecule type" value="Genomic_DNA"/>
</dbReference>
<name>A0A1Q2YIK0_9ASCO</name>
<feature type="compositionally biased region" description="Low complexity" evidence="1">
    <location>
        <begin position="116"/>
        <end position="127"/>
    </location>
</feature>
<protein>
    <submittedName>
        <fullName evidence="2">Uncharacterized protein</fullName>
    </submittedName>
</protein>